<dbReference type="EMBL" id="CP094534">
    <property type="protein sequence ID" value="UOE32369.1"/>
    <property type="molecule type" value="Genomic_DNA"/>
</dbReference>
<gene>
    <name evidence="2" type="ORF">MTP16_14655</name>
</gene>
<evidence type="ECO:0008006" key="4">
    <source>
        <dbReference type="Google" id="ProtNLM"/>
    </source>
</evidence>
<name>A0ABY4B0Q7_9BACT</name>
<evidence type="ECO:0000313" key="3">
    <source>
        <dbReference type="Proteomes" id="UP000831390"/>
    </source>
</evidence>
<dbReference type="Gene3D" id="2.60.120.260">
    <property type="entry name" value="Galactose-binding domain-like"/>
    <property type="match status" value="1"/>
</dbReference>
<sequence>MSKLYRKLLLVAVAAGLASAGAAQAQTAPQTFTRRIATGLDDVEQAADGSIYTNSSDIELVDDGGNVQTVGLRFPNVTLPAGAYVTNAYIQFTCDEQTFGTINLTIKGQAHDNAPAFTTTANNVSGRTGTAAAVSWAPTGWTTEGRAGTDEATPNLKDVVQEIIGRAGWQSGNALAFVITGTGGRTAEAYEGSAAQAPQLVVEYFVPTIRTASVRIGASSDDAEEATSGSIDLTSSDLELVDDPSGLGNNQVVGMRFPGLNIPATATITRAYVQFAVDENQHVGATSLLIKGQAADNAATFTSTSRNISSRPLTTAGVSWAPVVWPTLNAAGPDQATPDLKRIVQEIVGRTGWQSGNALALLVTGTGRRNAHAYNGQAALAPQLVVEYFTPGPAVGAFPVPRGATWKFNDQGQNLGTAWTAPAYNDASWSYGPAVLGYGDPVTTTLNFGPNSSAKYPTYYLRHNFEVANAALYDSLTFQVRRDDGAVVYLNGVEQFRTNMPNGTIGYSTYASGTVDGANETAYFTFKVPSRQLLTGANVLAVELHQDRASSSDVTFDMEVSGRLIPVKNDTPVLTAGSAWK</sequence>
<organism evidence="2 3">
    <name type="scientific">Hymenobacter monticola</name>
    <dbReference type="NCBI Taxonomy" id="1705399"/>
    <lineage>
        <taxon>Bacteria</taxon>
        <taxon>Pseudomonadati</taxon>
        <taxon>Bacteroidota</taxon>
        <taxon>Cytophagia</taxon>
        <taxon>Cytophagales</taxon>
        <taxon>Hymenobacteraceae</taxon>
        <taxon>Hymenobacter</taxon>
    </lineage>
</organism>
<reference evidence="2 3" key="1">
    <citation type="submission" date="2022-03" db="EMBL/GenBank/DDBJ databases">
        <title>Hymenobactersp. isolated from the air.</title>
        <authorList>
            <person name="Won M."/>
            <person name="Kwon S.-W."/>
        </authorList>
    </citation>
    <scope>NUCLEOTIDE SEQUENCE [LARGE SCALE GENOMIC DNA]</scope>
    <source>
        <strain evidence="2 3">KACC 22596</strain>
    </source>
</reference>
<proteinExistence type="predicted"/>
<feature type="signal peptide" evidence="1">
    <location>
        <begin position="1"/>
        <end position="25"/>
    </location>
</feature>
<evidence type="ECO:0000313" key="2">
    <source>
        <dbReference type="EMBL" id="UOE32369.1"/>
    </source>
</evidence>
<keyword evidence="3" id="KW-1185">Reference proteome</keyword>
<evidence type="ECO:0000256" key="1">
    <source>
        <dbReference type="SAM" id="SignalP"/>
    </source>
</evidence>
<keyword evidence="1" id="KW-0732">Signal</keyword>
<accession>A0ABY4B0Q7</accession>
<dbReference type="Proteomes" id="UP000831390">
    <property type="component" value="Chromosome"/>
</dbReference>
<protein>
    <recommendedName>
        <fullName evidence="4">PA14 domain-containing protein</fullName>
    </recommendedName>
</protein>
<dbReference type="RefSeq" id="WP_243510814.1">
    <property type="nucleotide sequence ID" value="NZ_CP094534.1"/>
</dbReference>
<feature type="chain" id="PRO_5045778615" description="PA14 domain-containing protein" evidence="1">
    <location>
        <begin position="26"/>
        <end position="581"/>
    </location>
</feature>